<dbReference type="InterPro" id="IPR019076">
    <property type="entry name" value="Spore_lipoprot_YhcN/YlaJ-like"/>
</dbReference>
<accession>A0A1I7KM01</accession>
<keyword evidence="2" id="KW-0449">Lipoprotein</keyword>
<dbReference type="EMBL" id="FPBV01000017">
    <property type="protein sequence ID" value="SFU98462.1"/>
    <property type="molecule type" value="Genomic_DNA"/>
</dbReference>
<keyword evidence="1" id="KW-0732">Signal</keyword>
<feature type="signal peptide" evidence="1">
    <location>
        <begin position="1"/>
        <end position="27"/>
    </location>
</feature>
<proteinExistence type="predicted"/>
<evidence type="ECO:0000256" key="1">
    <source>
        <dbReference type="SAM" id="SignalP"/>
    </source>
</evidence>
<name>A0A1I7KM01_9BACL</name>
<protein>
    <submittedName>
        <fullName evidence="2">Sporulation lipoprotein, YhcN/YlaJ family</fullName>
    </submittedName>
</protein>
<sequence>MRRGLTYLWTTALIIACCTGCTGPWQAVDRGTGTAADAMRTTNLTARTRTAADPRLQVDQRVADRVARVPGVRRAAVLVAGNTAYIGVELAGGTQAGLAEQKKLAIISAAKAVHPGLRRVAVSANPDVYHHVQGFARDLAAGRPVDAVWRNFRSMVERVWPDVK</sequence>
<organism evidence="2 3">
    <name type="scientific">Alicyclobacillus macrosporangiidus</name>
    <dbReference type="NCBI Taxonomy" id="392015"/>
    <lineage>
        <taxon>Bacteria</taxon>
        <taxon>Bacillati</taxon>
        <taxon>Bacillota</taxon>
        <taxon>Bacilli</taxon>
        <taxon>Bacillales</taxon>
        <taxon>Alicyclobacillaceae</taxon>
        <taxon>Alicyclobacillus</taxon>
    </lineage>
</organism>
<dbReference type="Proteomes" id="UP000183508">
    <property type="component" value="Unassembled WGS sequence"/>
</dbReference>
<dbReference type="Pfam" id="PF09580">
    <property type="entry name" value="Spore_YhcN_YlaJ"/>
    <property type="match status" value="1"/>
</dbReference>
<dbReference type="AlphaFoldDB" id="A0A1I7KM01"/>
<evidence type="ECO:0000313" key="3">
    <source>
        <dbReference type="Proteomes" id="UP000183508"/>
    </source>
</evidence>
<feature type="chain" id="PRO_5010315330" evidence="1">
    <location>
        <begin position="28"/>
        <end position="164"/>
    </location>
</feature>
<reference evidence="3" key="1">
    <citation type="submission" date="2016-10" db="EMBL/GenBank/DDBJ databases">
        <authorList>
            <person name="Varghese N."/>
        </authorList>
    </citation>
    <scope>NUCLEOTIDE SEQUENCE [LARGE SCALE GENOMIC DNA]</scope>
    <source>
        <strain evidence="3">DSM 17980</strain>
    </source>
</reference>
<evidence type="ECO:0000313" key="2">
    <source>
        <dbReference type="EMBL" id="SFU98462.1"/>
    </source>
</evidence>
<keyword evidence="3" id="KW-1185">Reference proteome</keyword>
<dbReference type="PROSITE" id="PS51257">
    <property type="entry name" value="PROKAR_LIPOPROTEIN"/>
    <property type="match status" value="1"/>
</dbReference>
<dbReference type="STRING" id="392015.SAMN05421543_11723"/>
<gene>
    <name evidence="2" type="ORF">SAMN05421543_11723</name>
</gene>
<dbReference type="RefSeq" id="WP_074954458.1">
    <property type="nucleotide sequence ID" value="NZ_FPBV01000017.1"/>
</dbReference>